<dbReference type="AlphaFoldDB" id="A0A9Q1AYX7"/>
<reference evidence="2" key="1">
    <citation type="journal article" date="2023" name="DNA Res.">
        <title>Chromosome-level genome assembly of Phrynocephalus forsythii using third-generation DNA sequencing and Hi-C analysis.</title>
        <authorList>
            <person name="Qi Y."/>
            <person name="Zhao W."/>
            <person name="Zhao Y."/>
            <person name="Niu C."/>
            <person name="Cao S."/>
            <person name="Zhang Y."/>
        </authorList>
    </citation>
    <scope>NUCLEOTIDE SEQUENCE</scope>
    <source>
        <tissue evidence="2">Muscle</tissue>
    </source>
</reference>
<organism evidence="2 3">
    <name type="scientific">Phrynocephalus forsythii</name>
    <dbReference type="NCBI Taxonomy" id="171643"/>
    <lineage>
        <taxon>Eukaryota</taxon>
        <taxon>Metazoa</taxon>
        <taxon>Chordata</taxon>
        <taxon>Craniata</taxon>
        <taxon>Vertebrata</taxon>
        <taxon>Euteleostomi</taxon>
        <taxon>Lepidosauria</taxon>
        <taxon>Squamata</taxon>
        <taxon>Bifurcata</taxon>
        <taxon>Unidentata</taxon>
        <taxon>Episquamata</taxon>
        <taxon>Toxicofera</taxon>
        <taxon>Iguania</taxon>
        <taxon>Acrodonta</taxon>
        <taxon>Agamidae</taxon>
        <taxon>Agaminae</taxon>
        <taxon>Phrynocephalus</taxon>
    </lineage>
</organism>
<sequence>MLTVVNFSKINRQTGSWTGKEAGADGLDLERMDGRQTGTWSGWTGGRPAPGADGREADDWHLERIDGRQTTGTRSGWTGGRLAPLNIKAHLFLLLFHGEHSDGGSIASREVGCEWPGIELWSWCHHRNGVDWPEAKPPKSGQIPVRSPRVSLTGKCQERSRGATTTAVPEPRSQTEPRSRSRTWVLMVGTQDLPAASASGLGLWLWGSRRRAEEWSLQLPSAPGSISLYPGCLFGRLRLSLAMARCCLVWKEAADSGPLCDSPNLKSHEWARGHTAATVPEPPARPSPRAEAGLGCHGGRPGSACGFCFWAWSLAVGLTEVCRGMKSASS</sequence>
<evidence type="ECO:0000256" key="1">
    <source>
        <dbReference type="SAM" id="MobiDB-lite"/>
    </source>
</evidence>
<gene>
    <name evidence="2" type="ORF">JRQ81_019586</name>
</gene>
<comment type="caution">
    <text evidence="2">The sequence shown here is derived from an EMBL/GenBank/DDBJ whole genome shotgun (WGS) entry which is preliminary data.</text>
</comment>
<protein>
    <submittedName>
        <fullName evidence="2">Uncharacterized protein</fullName>
    </submittedName>
</protein>
<dbReference type="EMBL" id="JAPFRF010000010">
    <property type="protein sequence ID" value="KAJ7320075.1"/>
    <property type="molecule type" value="Genomic_DNA"/>
</dbReference>
<name>A0A9Q1AYX7_9SAUR</name>
<proteinExistence type="predicted"/>
<accession>A0A9Q1AYX7</accession>
<dbReference type="Proteomes" id="UP001142489">
    <property type="component" value="Unassembled WGS sequence"/>
</dbReference>
<keyword evidence="3" id="KW-1185">Reference proteome</keyword>
<feature type="region of interest" description="Disordered" evidence="1">
    <location>
        <begin position="135"/>
        <end position="180"/>
    </location>
</feature>
<feature type="region of interest" description="Disordered" evidence="1">
    <location>
        <begin position="36"/>
        <end position="55"/>
    </location>
</feature>
<evidence type="ECO:0000313" key="2">
    <source>
        <dbReference type="EMBL" id="KAJ7320075.1"/>
    </source>
</evidence>
<evidence type="ECO:0000313" key="3">
    <source>
        <dbReference type="Proteomes" id="UP001142489"/>
    </source>
</evidence>
<feature type="compositionally biased region" description="Polar residues" evidence="1">
    <location>
        <begin position="162"/>
        <end position="172"/>
    </location>
</feature>